<evidence type="ECO:0000313" key="1">
    <source>
        <dbReference type="EMBL" id="TGO12955.1"/>
    </source>
</evidence>
<dbReference type="EMBL" id="PQXH01000079">
    <property type="protein sequence ID" value="TGO12955.1"/>
    <property type="molecule type" value="Genomic_DNA"/>
</dbReference>
<proteinExistence type="predicted"/>
<name>A0A4Z1EKS4_9HELO</name>
<organism evidence="1 2">
    <name type="scientific">Botrytis tulipae</name>
    <dbReference type="NCBI Taxonomy" id="87230"/>
    <lineage>
        <taxon>Eukaryota</taxon>
        <taxon>Fungi</taxon>
        <taxon>Dikarya</taxon>
        <taxon>Ascomycota</taxon>
        <taxon>Pezizomycotina</taxon>
        <taxon>Leotiomycetes</taxon>
        <taxon>Helotiales</taxon>
        <taxon>Sclerotiniaceae</taxon>
        <taxon>Botrytis</taxon>
    </lineage>
</organism>
<dbReference type="Proteomes" id="UP000297777">
    <property type="component" value="Unassembled WGS sequence"/>
</dbReference>
<evidence type="ECO:0000313" key="2">
    <source>
        <dbReference type="Proteomes" id="UP000297777"/>
    </source>
</evidence>
<gene>
    <name evidence="1" type="ORF">BTUL_0079g00160</name>
</gene>
<accession>A0A4Z1EKS4</accession>
<sequence length="71" mass="8334">MFGGVRDLITRIQNTEIRIISILILGRDKSENKDAIQAGKRYILLRTPSYLTTHNYVIMGNWHKYDPTERQ</sequence>
<keyword evidence="2" id="KW-1185">Reference proteome</keyword>
<reference evidence="1 2" key="1">
    <citation type="submission" date="2017-12" db="EMBL/GenBank/DDBJ databases">
        <title>Comparative genomics of Botrytis spp.</title>
        <authorList>
            <person name="Valero-Jimenez C.A."/>
            <person name="Tapia P."/>
            <person name="Veloso J."/>
            <person name="Silva-Moreno E."/>
            <person name="Staats M."/>
            <person name="Valdes J.H."/>
            <person name="Van Kan J.A.L."/>
        </authorList>
    </citation>
    <scope>NUCLEOTIDE SEQUENCE [LARGE SCALE GENOMIC DNA]</scope>
    <source>
        <strain evidence="1 2">Bt9001</strain>
    </source>
</reference>
<dbReference type="AlphaFoldDB" id="A0A4Z1EKS4"/>
<protein>
    <submittedName>
        <fullName evidence="1">Uncharacterized protein</fullName>
    </submittedName>
</protein>
<comment type="caution">
    <text evidence="1">The sequence shown here is derived from an EMBL/GenBank/DDBJ whole genome shotgun (WGS) entry which is preliminary data.</text>
</comment>